<keyword evidence="2" id="KW-1185">Reference proteome</keyword>
<proteinExistence type="predicted"/>
<evidence type="ECO:0000313" key="2">
    <source>
        <dbReference type="Proteomes" id="UP000032180"/>
    </source>
</evidence>
<name>A0A0D9XWT2_9ORYZ</name>
<dbReference type="Gramene" id="LPERR12G02500.1">
    <property type="protein sequence ID" value="LPERR12G02500.1"/>
    <property type="gene ID" value="LPERR12G02500"/>
</dbReference>
<dbReference type="HOGENOM" id="CLU_1144004_0_0_1"/>
<dbReference type="AlphaFoldDB" id="A0A0D9XWT2"/>
<accession>A0A0D9XWT2</accession>
<reference evidence="2" key="2">
    <citation type="submission" date="2013-12" db="EMBL/GenBank/DDBJ databases">
        <authorList>
            <person name="Yu Y."/>
            <person name="Lee S."/>
            <person name="de Baynast K."/>
            <person name="Wissotski M."/>
            <person name="Liu L."/>
            <person name="Talag J."/>
            <person name="Goicoechea J."/>
            <person name="Angelova A."/>
            <person name="Jetty R."/>
            <person name="Kudrna D."/>
            <person name="Golser W."/>
            <person name="Rivera L."/>
            <person name="Zhang J."/>
            <person name="Wing R."/>
        </authorList>
    </citation>
    <scope>NUCLEOTIDE SEQUENCE</scope>
</reference>
<reference evidence="1 2" key="1">
    <citation type="submission" date="2012-08" db="EMBL/GenBank/DDBJ databases">
        <title>Oryza genome evolution.</title>
        <authorList>
            <person name="Wing R.A."/>
        </authorList>
    </citation>
    <scope>NUCLEOTIDE SEQUENCE</scope>
</reference>
<organism evidence="1 2">
    <name type="scientific">Leersia perrieri</name>
    <dbReference type="NCBI Taxonomy" id="77586"/>
    <lineage>
        <taxon>Eukaryota</taxon>
        <taxon>Viridiplantae</taxon>
        <taxon>Streptophyta</taxon>
        <taxon>Embryophyta</taxon>
        <taxon>Tracheophyta</taxon>
        <taxon>Spermatophyta</taxon>
        <taxon>Magnoliopsida</taxon>
        <taxon>Liliopsida</taxon>
        <taxon>Poales</taxon>
        <taxon>Poaceae</taxon>
        <taxon>BOP clade</taxon>
        <taxon>Oryzoideae</taxon>
        <taxon>Oryzeae</taxon>
        <taxon>Oryzinae</taxon>
        <taxon>Leersia</taxon>
    </lineage>
</organism>
<dbReference type="Proteomes" id="UP000032180">
    <property type="component" value="Chromosome 12"/>
</dbReference>
<sequence length="243" mass="26863">MWGSSAPVIRMRAGVAGPPTLWRATGSLGLVQREKRKRLRRIARLPTAAGGKTFTSVRSIHRAWIVGVGGDSGDTIIFDTKTKEPWGTYAFDTNSFDPYEWHKVDDKRLPFIGRATPHGSLFLGLSEDNGPINAYRINVTTSEVVGPYLSITMLPDGLFCSFSFSLDISSVTRHLENLELFATKAYVDLKIYQTENTSPLEAPEETLLAVKPKVAVCSQWEQAFKISCSSHGFSPFAFTLLSI</sequence>
<evidence type="ECO:0000313" key="1">
    <source>
        <dbReference type="EnsemblPlants" id="LPERR12G02500.1"/>
    </source>
</evidence>
<reference evidence="1" key="3">
    <citation type="submission" date="2015-04" db="UniProtKB">
        <authorList>
            <consortium name="EnsemblPlants"/>
        </authorList>
    </citation>
    <scope>IDENTIFICATION</scope>
</reference>
<dbReference type="InterPro" id="IPR012871">
    <property type="entry name" value="DUF1668_ORYSA"/>
</dbReference>
<dbReference type="Pfam" id="PF07893">
    <property type="entry name" value="DUF1668"/>
    <property type="match status" value="1"/>
</dbReference>
<dbReference type="eggNOG" id="ENOG502R695">
    <property type="taxonomic scope" value="Eukaryota"/>
</dbReference>
<dbReference type="EnsemblPlants" id="LPERR12G02500.1">
    <property type="protein sequence ID" value="LPERR12G02500.1"/>
    <property type="gene ID" value="LPERR12G02500"/>
</dbReference>
<protein>
    <submittedName>
        <fullName evidence="1">Uncharacterized protein</fullName>
    </submittedName>
</protein>